<proteinExistence type="predicted"/>
<organism evidence="2 3">
    <name type="scientific">Sulfurimonas sediminis</name>
    <dbReference type="NCBI Taxonomy" id="2590020"/>
    <lineage>
        <taxon>Bacteria</taxon>
        <taxon>Pseudomonadati</taxon>
        <taxon>Campylobacterota</taxon>
        <taxon>Epsilonproteobacteria</taxon>
        <taxon>Campylobacterales</taxon>
        <taxon>Sulfurimonadaceae</taxon>
        <taxon>Sulfurimonas</taxon>
    </lineage>
</organism>
<feature type="domain" description="Tll0287-like" evidence="1">
    <location>
        <begin position="29"/>
        <end position="189"/>
    </location>
</feature>
<dbReference type="EMBL" id="CP041235">
    <property type="protein sequence ID" value="QOP43835.1"/>
    <property type="molecule type" value="Genomic_DNA"/>
</dbReference>
<name>A0A7M1B2F9_9BACT</name>
<evidence type="ECO:0000313" key="3">
    <source>
        <dbReference type="Proteomes" id="UP000593719"/>
    </source>
</evidence>
<accession>A0A7M1B2F9</accession>
<dbReference type="Pfam" id="PF11845">
    <property type="entry name" value="Tll0287-like"/>
    <property type="match status" value="1"/>
</dbReference>
<evidence type="ECO:0000313" key="2">
    <source>
        <dbReference type="EMBL" id="QOP43835.1"/>
    </source>
</evidence>
<dbReference type="KEGG" id="ssei:FJR45_07670"/>
<sequence length="191" mass="21617">MNILKSVTYITLSVSLLFGASQQENKQLQNIVKTGQKSSMLLLKTLGSNMKRNMKTGGPMQALDFCTQKAYTLTEEVNKKLPKGVTVKRISTKYRNPANQPQGSEQEVLVSLEKLQSLHVKLPKQLVQKVDEHTYKYYKPLVINKQVCLKCHGNITNKKLKDAIAKRYPQDKAQHYKMGDLRGAVVVTIKK</sequence>
<reference evidence="2 3" key="1">
    <citation type="submission" date="2019-06" db="EMBL/GenBank/DDBJ databases">
        <title>Sulfurimonas gotlandica sp. nov., a chemoautotrophic and psychrotolerant epsilonproteobacterium isolated from a pelagic redoxcline, and an emended description of the genus Sulfurimonas.</title>
        <authorList>
            <person name="Wang S."/>
            <person name="Jiang L."/>
            <person name="Shao Z."/>
        </authorList>
    </citation>
    <scope>NUCLEOTIDE SEQUENCE [LARGE SCALE GENOMIC DNA]</scope>
    <source>
        <strain evidence="2 3">S2-6</strain>
    </source>
</reference>
<keyword evidence="3" id="KW-1185">Reference proteome</keyword>
<dbReference type="AlphaFoldDB" id="A0A7M1B2F9"/>
<dbReference type="RefSeq" id="WP_193150024.1">
    <property type="nucleotide sequence ID" value="NZ_CP041235.1"/>
</dbReference>
<protein>
    <submittedName>
        <fullName evidence="2">DUF3365 domain-containing protein</fullName>
    </submittedName>
</protein>
<dbReference type="InterPro" id="IPR021796">
    <property type="entry name" value="Tll0287-like_dom"/>
</dbReference>
<evidence type="ECO:0000259" key="1">
    <source>
        <dbReference type="Pfam" id="PF11845"/>
    </source>
</evidence>
<gene>
    <name evidence="2" type="ORF">FJR45_07670</name>
</gene>
<dbReference type="Proteomes" id="UP000593719">
    <property type="component" value="Chromosome"/>
</dbReference>